<protein>
    <submittedName>
        <fullName evidence="4">DUF3131 domain-containing protein</fullName>
    </submittedName>
</protein>
<keyword evidence="1" id="KW-0732">Signal</keyword>
<feature type="domain" description="DUF3131" evidence="3">
    <location>
        <begin position="44"/>
        <end position="185"/>
    </location>
</feature>
<evidence type="ECO:0000259" key="2">
    <source>
        <dbReference type="Pfam" id="PF10091"/>
    </source>
</evidence>
<dbReference type="AlphaFoldDB" id="A0A845ESK4"/>
<dbReference type="InterPro" id="IPR019282">
    <property type="entry name" value="Glycoamylase-like_cons_dom"/>
</dbReference>
<dbReference type="EMBL" id="WMEY01000001">
    <property type="protein sequence ID" value="MYL62100.1"/>
    <property type="molecule type" value="Genomic_DNA"/>
</dbReference>
<evidence type="ECO:0000313" key="5">
    <source>
        <dbReference type="Proteomes" id="UP000447833"/>
    </source>
</evidence>
<evidence type="ECO:0000313" key="4">
    <source>
        <dbReference type="EMBL" id="MYL62100.1"/>
    </source>
</evidence>
<reference evidence="4 5" key="1">
    <citation type="submission" date="2019-11" db="EMBL/GenBank/DDBJ databases">
        <title>Genome sequences of 17 halophilic strains isolated from different environments.</title>
        <authorList>
            <person name="Furrow R.E."/>
        </authorList>
    </citation>
    <scope>NUCLEOTIDE SEQUENCE [LARGE SCALE GENOMIC DNA]</scope>
    <source>
        <strain evidence="4 5">22506_14_FS</strain>
    </source>
</reference>
<accession>A0A845ESK4</accession>
<dbReference type="RefSeq" id="WP_160917988.1">
    <property type="nucleotide sequence ID" value="NZ_WMEY01000001.1"/>
</dbReference>
<dbReference type="Gene3D" id="1.50.10.140">
    <property type="match status" value="1"/>
</dbReference>
<dbReference type="Proteomes" id="UP000447833">
    <property type="component" value="Unassembled WGS sequence"/>
</dbReference>
<comment type="caution">
    <text evidence="4">The sequence shown here is derived from an EMBL/GenBank/DDBJ whole genome shotgun (WGS) entry which is preliminary data.</text>
</comment>
<dbReference type="Pfam" id="PF10091">
    <property type="entry name" value="Glycoamylase"/>
    <property type="match status" value="1"/>
</dbReference>
<feature type="signal peptide" evidence="1">
    <location>
        <begin position="1"/>
        <end position="25"/>
    </location>
</feature>
<feature type="domain" description="Glycoamylase-like" evidence="2">
    <location>
        <begin position="253"/>
        <end position="433"/>
    </location>
</feature>
<feature type="chain" id="PRO_5039086045" evidence="1">
    <location>
        <begin position="26"/>
        <end position="452"/>
    </location>
</feature>
<dbReference type="InterPro" id="IPR021478">
    <property type="entry name" value="DUF3131"/>
</dbReference>
<evidence type="ECO:0000256" key="1">
    <source>
        <dbReference type="SAM" id="SignalP"/>
    </source>
</evidence>
<dbReference type="Pfam" id="PF11329">
    <property type="entry name" value="DUF3131"/>
    <property type="match status" value="1"/>
</dbReference>
<proteinExistence type="predicted"/>
<organism evidence="4 5">
    <name type="scientific">Guptibacillus hwajinpoensis</name>
    <dbReference type="NCBI Taxonomy" id="208199"/>
    <lineage>
        <taxon>Bacteria</taxon>
        <taxon>Bacillati</taxon>
        <taxon>Bacillota</taxon>
        <taxon>Bacilli</taxon>
        <taxon>Bacillales</taxon>
        <taxon>Guptibacillaceae</taxon>
        <taxon>Guptibacillus</taxon>
    </lineage>
</organism>
<name>A0A845ESK4_9BACL</name>
<gene>
    <name evidence="4" type="ORF">GLW07_01895</name>
</gene>
<sequence>MRKLLLFFLVAAIILTGALPSVTNAESSTKGKKHAFSKQLKAISKKTYRYFEDFTDEKTGLTYDAVRMKNGEKTVQDFTSPTNIGMYFMSTVSAQEIGIISKDEAVARIQTTLQTIEKLETWNGLYYNWYYTKDGSLMTDWGEFISTVDNGWLSAGLIVAGQAYPELNDQTSELVEAMDYSKLYDPEVGQMRGGYDVVTGSVTEHHYGAFYTEPRLASYISIGKGDVPEEHWWKMYRTMPASWDWQSQVPEGYTATYDGIEVFEGHYTYNNEKYVPSWGGSMFEALMPGLVLKEKELGQNALGLNNQKHVDIQIEYAKEELGYPAWGLSPAATPEDYSEFGATPLGMDGYSAEGAIVTPHASFLALEYAPKEVYKNLKTLKDYGTYGKYGFYDSVNVLTGEVTEAYLALDQGMSMVAIANYLEDGIIKDYFHEDDIGEKPEDLLIEENFSIK</sequence>
<evidence type="ECO:0000259" key="3">
    <source>
        <dbReference type="Pfam" id="PF11329"/>
    </source>
</evidence>